<accession>A0A0A9D8R2</accession>
<reference evidence="2" key="1">
    <citation type="submission" date="2014-09" db="EMBL/GenBank/DDBJ databases">
        <authorList>
            <person name="Magalhaes I.L.F."/>
            <person name="Oliveira U."/>
            <person name="Santos F.R."/>
            <person name="Vidigal T.H.D.A."/>
            <person name="Brescovit A.D."/>
            <person name="Santos A.J."/>
        </authorList>
    </citation>
    <scope>NUCLEOTIDE SEQUENCE</scope>
    <source>
        <tissue evidence="2">Shoot tissue taken approximately 20 cm above the soil surface</tissue>
    </source>
</reference>
<organism evidence="2">
    <name type="scientific">Arundo donax</name>
    <name type="common">Giant reed</name>
    <name type="synonym">Donax arundinaceus</name>
    <dbReference type="NCBI Taxonomy" id="35708"/>
    <lineage>
        <taxon>Eukaryota</taxon>
        <taxon>Viridiplantae</taxon>
        <taxon>Streptophyta</taxon>
        <taxon>Embryophyta</taxon>
        <taxon>Tracheophyta</taxon>
        <taxon>Spermatophyta</taxon>
        <taxon>Magnoliopsida</taxon>
        <taxon>Liliopsida</taxon>
        <taxon>Poales</taxon>
        <taxon>Poaceae</taxon>
        <taxon>PACMAD clade</taxon>
        <taxon>Arundinoideae</taxon>
        <taxon>Arundineae</taxon>
        <taxon>Arundo</taxon>
    </lineage>
</organism>
<sequence length="97" mass="10080">MSPSASFRNASAEACSSSSNAGPSCASGNTELTRCPLASTSRTRGSRNGPDGSRYFLLMPLTPAGALPRTRSRTVNASVERKQYAAKAATRTPKAAE</sequence>
<name>A0A0A9D8R2_ARUDO</name>
<evidence type="ECO:0000313" key="2">
    <source>
        <dbReference type="EMBL" id="JAD84191.1"/>
    </source>
</evidence>
<proteinExistence type="predicted"/>
<dbReference type="EMBL" id="GBRH01213704">
    <property type="protein sequence ID" value="JAD84191.1"/>
    <property type="molecule type" value="Transcribed_RNA"/>
</dbReference>
<protein>
    <submittedName>
        <fullName evidence="2">Uncharacterized protein</fullName>
    </submittedName>
</protein>
<dbReference type="AlphaFoldDB" id="A0A0A9D8R2"/>
<reference evidence="2" key="2">
    <citation type="journal article" date="2015" name="Data Brief">
        <title>Shoot transcriptome of the giant reed, Arundo donax.</title>
        <authorList>
            <person name="Barrero R.A."/>
            <person name="Guerrero F.D."/>
            <person name="Moolhuijzen P."/>
            <person name="Goolsby J.A."/>
            <person name="Tidwell J."/>
            <person name="Bellgard S.E."/>
            <person name="Bellgard M.I."/>
        </authorList>
    </citation>
    <scope>NUCLEOTIDE SEQUENCE</scope>
    <source>
        <tissue evidence="2">Shoot tissue taken approximately 20 cm above the soil surface</tissue>
    </source>
</reference>
<evidence type="ECO:0000256" key="1">
    <source>
        <dbReference type="SAM" id="MobiDB-lite"/>
    </source>
</evidence>
<feature type="compositionally biased region" description="Low complexity" evidence="1">
    <location>
        <begin position="9"/>
        <end position="29"/>
    </location>
</feature>
<feature type="region of interest" description="Disordered" evidence="1">
    <location>
        <begin position="1"/>
        <end position="56"/>
    </location>
</feature>